<proteinExistence type="predicted"/>
<keyword evidence="3" id="KW-0560">Oxidoreductase</keyword>
<dbReference type="PANTHER" id="PTHR20883:SF48">
    <property type="entry name" value="ECTOINE DIOXYGENASE"/>
    <property type="match status" value="1"/>
</dbReference>
<evidence type="ECO:0000256" key="2">
    <source>
        <dbReference type="SAM" id="MobiDB-lite"/>
    </source>
</evidence>
<dbReference type="Proteomes" id="UP000320735">
    <property type="component" value="Unassembled WGS sequence"/>
</dbReference>
<evidence type="ECO:0000256" key="1">
    <source>
        <dbReference type="ARBA" id="ARBA00001954"/>
    </source>
</evidence>
<gene>
    <name evidence="3" type="ORF">CA54_02670</name>
</gene>
<dbReference type="GO" id="GO:0005506">
    <property type="term" value="F:iron ion binding"/>
    <property type="evidence" value="ECO:0007669"/>
    <property type="project" value="UniProtKB-ARBA"/>
</dbReference>
<dbReference type="AlphaFoldDB" id="A0A5C6BHL1"/>
<sequence length="288" mass="32411">MVLWGIDAMHDRPLERDWRALDLGAQIQHLEVEGFLVLPDLLDAEHIARLNRETRELDTFAVDYSVHQQVYPNVQFAGPAITELIAHRPTLEFLTALFGDEIVMMDYGYARSAPGHPGISLHCDGQPWGSEIFGFEHSCPRLIRVLYYLDDLTPEVSPFRVVPRSHLSLHADANPYLRYEGHPEQVMVTCDAGSAVLLQQNVFHGNYPNTGDFAREMLAIAYRPAWAGPAGEVREWDASELANVPPEVRTLMTGRNRRVWFPEGGNKPAGMQDTATGINPSRWGRAEE</sequence>
<dbReference type="SUPFAM" id="SSF51197">
    <property type="entry name" value="Clavaminate synthase-like"/>
    <property type="match status" value="1"/>
</dbReference>
<organism evidence="3 4">
    <name type="scientific">Symmachiella macrocystis</name>
    <dbReference type="NCBI Taxonomy" id="2527985"/>
    <lineage>
        <taxon>Bacteria</taxon>
        <taxon>Pseudomonadati</taxon>
        <taxon>Planctomycetota</taxon>
        <taxon>Planctomycetia</taxon>
        <taxon>Planctomycetales</taxon>
        <taxon>Planctomycetaceae</taxon>
        <taxon>Symmachiella</taxon>
    </lineage>
</organism>
<dbReference type="Gene3D" id="2.60.120.620">
    <property type="entry name" value="q2cbj1_9rhob like domain"/>
    <property type="match status" value="1"/>
</dbReference>
<comment type="caution">
    <text evidence="3">The sequence shown here is derived from an EMBL/GenBank/DDBJ whole genome shotgun (WGS) entry which is preliminary data.</text>
</comment>
<protein>
    <submittedName>
        <fullName evidence="3">Phytanoyl-CoA dioxygenase (PhyH)</fullName>
    </submittedName>
</protein>
<dbReference type="EMBL" id="SJPP01000001">
    <property type="protein sequence ID" value="TWU11460.1"/>
    <property type="molecule type" value="Genomic_DNA"/>
</dbReference>
<dbReference type="PANTHER" id="PTHR20883">
    <property type="entry name" value="PHYTANOYL-COA DIOXYGENASE DOMAIN CONTAINING 1"/>
    <property type="match status" value="1"/>
</dbReference>
<evidence type="ECO:0000313" key="4">
    <source>
        <dbReference type="Proteomes" id="UP000320735"/>
    </source>
</evidence>
<dbReference type="GO" id="GO:0016706">
    <property type="term" value="F:2-oxoglutarate-dependent dioxygenase activity"/>
    <property type="evidence" value="ECO:0007669"/>
    <property type="project" value="UniProtKB-ARBA"/>
</dbReference>
<keyword evidence="3" id="KW-0223">Dioxygenase</keyword>
<name>A0A5C6BHL1_9PLAN</name>
<reference evidence="3 4" key="1">
    <citation type="submission" date="2019-02" db="EMBL/GenBank/DDBJ databases">
        <title>Deep-cultivation of Planctomycetes and their phenomic and genomic characterization uncovers novel biology.</title>
        <authorList>
            <person name="Wiegand S."/>
            <person name="Jogler M."/>
            <person name="Boedeker C."/>
            <person name="Pinto D."/>
            <person name="Vollmers J."/>
            <person name="Rivas-Marin E."/>
            <person name="Kohn T."/>
            <person name="Peeters S.H."/>
            <person name="Heuer A."/>
            <person name="Rast P."/>
            <person name="Oberbeckmann S."/>
            <person name="Bunk B."/>
            <person name="Jeske O."/>
            <person name="Meyerdierks A."/>
            <person name="Storesund J.E."/>
            <person name="Kallscheuer N."/>
            <person name="Luecker S."/>
            <person name="Lage O.M."/>
            <person name="Pohl T."/>
            <person name="Merkel B.J."/>
            <person name="Hornburger P."/>
            <person name="Mueller R.-W."/>
            <person name="Bruemmer F."/>
            <person name="Labrenz M."/>
            <person name="Spormann A.M."/>
            <person name="Op Den Camp H."/>
            <person name="Overmann J."/>
            <person name="Amann R."/>
            <person name="Jetten M.S.M."/>
            <person name="Mascher T."/>
            <person name="Medema M.H."/>
            <person name="Devos D.P."/>
            <person name="Kaster A.-K."/>
            <person name="Ovreas L."/>
            <person name="Rohde M."/>
            <person name="Galperin M.Y."/>
            <person name="Jogler C."/>
        </authorList>
    </citation>
    <scope>NUCLEOTIDE SEQUENCE [LARGE SCALE GENOMIC DNA]</scope>
    <source>
        <strain evidence="3 4">CA54</strain>
    </source>
</reference>
<accession>A0A5C6BHL1</accession>
<comment type="cofactor">
    <cofactor evidence="1">
        <name>Fe(2+)</name>
        <dbReference type="ChEBI" id="CHEBI:29033"/>
    </cofactor>
</comment>
<dbReference type="Pfam" id="PF05721">
    <property type="entry name" value="PhyH"/>
    <property type="match status" value="1"/>
</dbReference>
<feature type="region of interest" description="Disordered" evidence="2">
    <location>
        <begin position="263"/>
        <end position="288"/>
    </location>
</feature>
<evidence type="ECO:0000313" key="3">
    <source>
        <dbReference type="EMBL" id="TWU11460.1"/>
    </source>
</evidence>
<dbReference type="InterPro" id="IPR008775">
    <property type="entry name" value="Phytyl_CoA_dOase-like"/>
</dbReference>
<keyword evidence="4" id="KW-1185">Reference proteome</keyword>